<keyword evidence="2" id="KW-1185">Reference proteome</keyword>
<dbReference type="RefSeq" id="WP_289167659.1">
    <property type="nucleotide sequence ID" value="NZ_JASZZN010000110.1"/>
</dbReference>
<organism evidence="1 2">
    <name type="scientific">Roseiconus lacunae</name>
    <dbReference type="NCBI Taxonomy" id="2605694"/>
    <lineage>
        <taxon>Bacteria</taxon>
        <taxon>Pseudomonadati</taxon>
        <taxon>Planctomycetota</taxon>
        <taxon>Planctomycetia</taxon>
        <taxon>Pirellulales</taxon>
        <taxon>Pirellulaceae</taxon>
        <taxon>Roseiconus</taxon>
    </lineage>
</organism>
<reference evidence="1 2" key="1">
    <citation type="submission" date="2023-06" db="EMBL/GenBank/DDBJ databases">
        <title>Roseiconus lacunae JC819 isolated from Gulf of Mannar region, Tamil Nadu.</title>
        <authorList>
            <person name="Pk S."/>
            <person name="Ch S."/>
            <person name="Ch V.R."/>
        </authorList>
    </citation>
    <scope>NUCLEOTIDE SEQUENCE [LARGE SCALE GENOMIC DNA]</scope>
    <source>
        <strain evidence="1 2">JC819</strain>
    </source>
</reference>
<accession>A0ABT7PSV4</accession>
<evidence type="ECO:0000313" key="2">
    <source>
        <dbReference type="Proteomes" id="UP001239462"/>
    </source>
</evidence>
<dbReference type="EMBL" id="JASZZN010000110">
    <property type="protein sequence ID" value="MDM4019535.1"/>
    <property type="molecule type" value="Genomic_DNA"/>
</dbReference>
<evidence type="ECO:0008006" key="3">
    <source>
        <dbReference type="Google" id="ProtNLM"/>
    </source>
</evidence>
<protein>
    <recommendedName>
        <fullName evidence="3">Knr4/Smi1-like domain-containing protein</fullName>
    </recommendedName>
</protein>
<gene>
    <name evidence="1" type="ORF">QTN89_29045</name>
</gene>
<feature type="non-terminal residue" evidence="1">
    <location>
        <position position="1"/>
    </location>
</feature>
<proteinExistence type="predicted"/>
<name>A0ABT7PSV4_9BACT</name>
<evidence type="ECO:0000313" key="1">
    <source>
        <dbReference type="EMBL" id="MDM4019535.1"/>
    </source>
</evidence>
<comment type="caution">
    <text evidence="1">The sequence shown here is derived from an EMBL/GenBank/DDBJ whole genome shotgun (WGS) entry which is preliminary data.</text>
</comment>
<sequence>LTIRPITTQRLLQWFWPVQLPAGGKRSLTNHVMNGSRGRCCFLSSRCLAATSLSPTLSEFRIHMAIAGNEYQFRRSFKQKWKWPTLSFTEQGTRLKIGTVCDLLYEISPQHAAMLLWKNGGVPGSSWYENKDVCIEVHRFLGIQTGEFWELTDTILRYRDFLPRFSIPVALVEEPLGDTAFLLNFPGRDERLWLYTWNHETIPEDPDDPTRLHEVAPTLKKFVDKLRATHRGSRTEFVG</sequence>
<dbReference type="Proteomes" id="UP001239462">
    <property type="component" value="Unassembled WGS sequence"/>
</dbReference>